<keyword evidence="4" id="KW-1185">Reference proteome</keyword>
<gene>
    <name evidence="3" type="ORF">RN001_012356</name>
</gene>
<feature type="compositionally biased region" description="Acidic residues" evidence="2">
    <location>
        <begin position="34"/>
        <end position="43"/>
    </location>
</feature>
<reference evidence="4" key="1">
    <citation type="submission" date="2023-01" db="EMBL/GenBank/DDBJ databases">
        <title>Key to firefly adult light organ development and bioluminescence: homeobox transcription factors regulate luciferase expression and transportation to peroxisome.</title>
        <authorList>
            <person name="Fu X."/>
        </authorList>
    </citation>
    <scope>NUCLEOTIDE SEQUENCE [LARGE SCALE GENOMIC DNA]</scope>
</reference>
<evidence type="ECO:0000313" key="4">
    <source>
        <dbReference type="Proteomes" id="UP001353858"/>
    </source>
</evidence>
<protein>
    <submittedName>
        <fullName evidence="3">Uncharacterized protein</fullName>
    </submittedName>
</protein>
<dbReference type="EMBL" id="JARPUR010000005">
    <property type="protein sequence ID" value="KAK4875934.1"/>
    <property type="molecule type" value="Genomic_DNA"/>
</dbReference>
<sequence>MNCVASPDEARHNAEGKRFRQPTIRYKPDSETSTCDEQDEDLDPVSLENTEGTHKNRTKTKMNLQKAAIANYQVINSNSSRVNMPDPNNHEVYKLQLEITALKQEIVKLKEKNSKISQLNVNLRKIVVEKFKAKEITEQNAKNIAA</sequence>
<keyword evidence="1" id="KW-0175">Coiled coil</keyword>
<comment type="caution">
    <text evidence="3">The sequence shown here is derived from an EMBL/GenBank/DDBJ whole genome shotgun (WGS) entry which is preliminary data.</text>
</comment>
<feature type="coiled-coil region" evidence="1">
    <location>
        <begin position="92"/>
        <end position="119"/>
    </location>
</feature>
<feature type="region of interest" description="Disordered" evidence="2">
    <location>
        <begin position="1"/>
        <end position="58"/>
    </location>
</feature>
<evidence type="ECO:0000256" key="2">
    <source>
        <dbReference type="SAM" id="MobiDB-lite"/>
    </source>
</evidence>
<dbReference type="Proteomes" id="UP001353858">
    <property type="component" value="Unassembled WGS sequence"/>
</dbReference>
<feature type="compositionally biased region" description="Basic and acidic residues" evidence="2">
    <location>
        <begin position="8"/>
        <end position="18"/>
    </location>
</feature>
<evidence type="ECO:0000256" key="1">
    <source>
        <dbReference type="SAM" id="Coils"/>
    </source>
</evidence>
<dbReference type="AlphaFoldDB" id="A0AAN7P2X6"/>
<name>A0AAN7P2X6_9COLE</name>
<proteinExistence type="predicted"/>
<evidence type="ECO:0000313" key="3">
    <source>
        <dbReference type="EMBL" id="KAK4875934.1"/>
    </source>
</evidence>
<organism evidence="3 4">
    <name type="scientific">Aquatica leii</name>
    <dbReference type="NCBI Taxonomy" id="1421715"/>
    <lineage>
        <taxon>Eukaryota</taxon>
        <taxon>Metazoa</taxon>
        <taxon>Ecdysozoa</taxon>
        <taxon>Arthropoda</taxon>
        <taxon>Hexapoda</taxon>
        <taxon>Insecta</taxon>
        <taxon>Pterygota</taxon>
        <taxon>Neoptera</taxon>
        <taxon>Endopterygota</taxon>
        <taxon>Coleoptera</taxon>
        <taxon>Polyphaga</taxon>
        <taxon>Elateriformia</taxon>
        <taxon>Elateroidea</taxon>
        <taxon>Lampyridae</taxon>
        <taxon>Luciolinae</taxon>
        <taxon>Aquatica</taxon>
    </lineage>
</organism>
<accession>A0AAN7P2X6</accession>